<feature type="transmembrane region" description="Helical" evidence="8">
    <location>
        <begin position="212"/>
        <end position="235"/>
    </location>
</feature>
<organism evidence="9 10">
    <name type="scientific">Streptomyces gelaticus</name>
    <dbReference type="NCBI Taxonomy" id="285446"/>
    <lineage>
        <taxon>Bacteria</taxon>
        <taxon>Bacillati</taxon>
        <taxon>Actinomycetota</taxon>
        <taxon>Actinomycetes</taxon>
        <taxon>Kitasatosporales</taxon>
        <taxon>Streptomycetaceae</taxon>
        <taxon>Streptomyces</taxon>
    </lineage>
</organism>
<name>A0ABQ2W859_9ACTN</name>
<protein>
    <recommendedName>
        <fullName evidence="11">MFS transporter</fullName>
    </recommendedName>
</protein>
<comment type="caution">
    <text evidence="9">The sequence shown here is derived from an EMBL/GenBank/DDBJ whole genome shotgun (WGS) entry which is preliminary data.</text>
</comment>
<sequence>MDLPVELLPLPYVVVKAFTGPLVDRVGPRAASWTAHLASALHALDLLSFPVLLALVALIGTARGPGDPANEVTVPEPAERGRVPLERAAGLSGVSERLASTVGLAVGGSLVALLGPLTTLTVNSGCFALGSLIIKLVLPRGRGTRPRKPPRRPRRRAPATGSGSARTSPSCATSRCCSPSSSWSASPSCWTQRSPRCPYPSGARESGNGPTVIGLMGSVMGAAAVGGSLIAAVVAHRLQRRIVVLTGSCRPGHRGSWSSPSTPRWG</sequence>
<keyword evidence="5 8" id="KW-1133">Transmembrane helix</keyword>
<evidence type="ECO:0000256" key="1">
    <source>
        <dbReference type="ARBA" id="ARBA00004429"/>
    </source>
</evidence>
<evidence type="ECO:0000256" key="4">
    <source>
        <dbReference type="ARBA" id="ARBA00022692"/>
    </source>
</evidence>
<gene>
    <name evidence="9" type="ORF">GCM10015535_64770</name>
</gene>
<dbReference type="InterPro" id="IPR011701">
    <property type="entry name" value="MFS"/>
</dbReference>
<dbReference type="PANTHER" id="PTHR23513:SF9">
    <property type="entry name" value="ENTEROBACTIN EXPORTER ENTS"/>
    <property type="match status" value="1"/>
</dbReference>
<evidence type="ECO:0000256" key="7">
    <source>
        <dbReference type="SAM" id="MobiDB-lite"/>
    </source>
</evidence>
<dbReference type="PANTHER" id="PTHR23513">
    <property type="entry name" value="INTEGRAL MEMBRANE EFFLUX PROTEIN-RELATED"/>
    <property type="match status" value="1"/>
</dbReference>
<feature type="region of interest" description="Disordered" evidence="7">
    <location>
        <begin position="141"/>
        <end position="173"/>
    </location>
</feature>
<evidence type="ECO:0000313" key="10">
    <source>
        <dbReference type="Proteomes" id="UP000660675"/>
    </source>
</evidence>
<keyword evidence="2" id="KW-0813">Transport</keyword>
<accession>A0ABQ2W859</accession>
<dbReference type="Proteomes" id="UP000660675">
    <property type="component" value="Unassembled WGS sequence"/>
</dbReference>
<keyword evidence="6 8" id="KW-0472">Membrane</keyword>
<dbReference type="SUPFAM" id="SSF103473">
    <property type="entry name" value="MFS general substrate transporter"/>
    <property type="match status" value="1"/>
</dbReference>
<reference evidence="10" key="1">
    <citation type="journal article" date="2019" name="Int. J. Syst. Evol. Microbiol.">
        <title>The Global Catalogue of Microorganisms (GCM) 10K type strain sequencing project: providing services to taxonomists for standard genome sequencing and annotation.</title>
        <authorList>
            <consortium name="The Broad Institute Genomics Platform"/>
            <consortium name="The Broad Institute Genome Sequencing Center for Infectious Disease"/>
            <person name="Wu L."/>
            <person name="Ma J."/>
        </authorList>
    </citation>
    <scope>NUCLEOTIDE SEQUENCE [LARGE SCALE GENOMIC DNA]</scope>
    <source>
        <strain evidence="10">JCM 4376</strain>
    </source>
</reference>
<dbReference type="Pfam" id="PF07690">
    <property type="entry name" value="MFS_1"/>
    <property type="match status" value="1"/>
</dbReference>
<keyword evidence="4 8" id="KW-0812">Transmembrane</keyword>
<proteinExistence type="predicted"/>
<evidence type="ECO:0000256" key="8">
    <source>
        <dbReference type="SAM" id="Phobius"/>
    </source>
</evidence>
<keyword evidence="3" id="KW-1003">Cell membrane</keyword>
<evidence type="ECO:0008006" key="11">
    <source>
        <dbReference type="Google" id="ProtNLM"/>
    </source>
</evidence>
<evidence type="ECO:0000256" key="6">
    <source>
        <dbReference type="ARBA" id="ARBA00023136"/>
    </source>
</evidence>
<dbReference type="InterPro" id="IPR036259">
    <property type="entry name" value="MFS_trans_sf"/>
</dbReference>
<evidence type="ECO:0000256" key="3">
    <source>
        <dbReference type="ARBA" id="ARBA00022475"/>
    </source>
</evidence>
<evidence type="ECO:0000313" key="9">
    <source>
        <dbReference type="EMBL" id="GGV96012.1"/>
    </source>
</evidence>
<feature type="compositionally biased region" description="Basic residues" evidence="7">
    <location>
        <begin position="142"/>
        <end position="157"/>
    </location>
</feature>
<dbReference type="EMBL" id="BMTF01000035">
    <property type="protein sequence ID" value="GGV96012.1"/>
    <property type="molecule type" value="Genomic_DNA"/>
</dbReference>
<comment type="subcellular location">
    <subcellularLocation>
        <location evidence="1">Cell inner membrane</location>
        <topology evidence="1">Multi-pass membrane protein</topology>
    </subcellularLocation>
</comment>
<evidence type="ECO:0000256" key="2">
    <source>
        <dbReference type="ARBA" id="ARBA00022448"/>
    </source>
</evidence>
<dbReference type="Gene3D" id="1.20.1250.20">
    <property type="entry name" value="MFS general substrate transporter like domains"/>
    <property type="match status" value="1"/>
</dbReference>
<evidence type="ECO:0000256" key="5">
    <source>
        <dbReference type="ARBA" id="ARBA00022989"/>
    </source>
</evidence>
<keyword evidence="10" id="KW-1185">Reference proteome</keyword>